<dbReference type="EMBL" id="CP000878">
    <property type="protein sequence ID" value="ABX08331.1"/>
    <property type="molecule type" value="Genomic_DNA"/>
</dbReference>
<dbReference type="AlphaFoldDB" id="A9BE21"/>
<name>A9BE21_PROM4</name>
<keyword evidence="3" id="KW-1185">Reference proteome</keyword>
<dbReference type="Pfam" id="PF00501">
    <property type="entry name" value="AMP-binding"/>
    <property type="match status" value="1"/>
</dbReference>
<dbReference type="Proteomes" id="UP000000788">
    <property type="component" value="Chromosome"/>
</dbReference>
<dbReference type="HOGENOM" id="CLU_000022_45_5_3"/>
<evidence type="ECO:0000313" key="3">
    <source>
        <dbReference type="Proteomes" id="UP000000788"/>
    </source>
</evidence>
<dbReference type="InterPro" id="IPR052987">
    <property type="entry name" value="Chloroplast_AMP-bd_Enzymes"/>
</dbReference>
<dbReference type="PANTHER" id="PTHR43813:SF1">
    <property type="entry name" value="ACYL-ACTIVATING ENZYME 16, CHLOROPLASTIC-RELATED"/>
    <property type="match status" value="1"/>
</dbReference>
<dbReference type="InterPro" id="IPR042099">
    <property type="entry name" value="ANL_N_sf"/>
</dbReference>
<reference evidence="2 3" key="1">
    <citation type="journal article" date="2007" name="PLoS Genet.">
        <title>Patterns and implications of gene gain and loss in the evolution of Prochlorococcus.</title>
        <authorList>
            <person name="Kettler G.C."/>
            <person name="Martiny A.C."/>
            <person name="Huang K."/>
            <person name="Zucker J."/>
            <person name="Coleman M.L."/>
            <person name="Rodrigue S."/>
            <person name="Chen F."/>
            <person name="Lapidus A."/>
            <person name="Ferriera S."/>
            <person name="Johnson J."/>
            <person name="Steglich C."/>
            <person name="Church G.M."/>
            <person name="Richardson P."/>
            <person name="Chisholm S.W."/>
        </authorList>
    </citation>
    <scope>NUCLEOTIDE SEQUENCE [LARGE SCALE GENOMIC DNA]</scope>
    <source>
        <strain evidence="3">MIT 9211</strain>
    </source>
</reference>
<dbReference type="Pfam" id="PF23562">
    <property type="entry name" value="AMP-binding_C_3"/>
    <property type="match status" value="1"/>
</dbReference>
<protein>
    <submittedName>
        <fullName evidence="2">Putative long-chain-fatty-acid--CoA ligase</fullName>
        <ecNumber evidence="2">6.2.1.3</ecNumber>
    </submittedName>
</protein>
<dbReference type="OrthoDB" id="9778383at2"/>
<accession>A9BE21</accession>
<dbReference type="eggNOG" id="COG1022">
    <property type="taxonomic scope" value="Bacteria"/>
</dbReference>
<feature type="domain" description="AMP-dependent synthetase/ligase" evidence="1">
    <location>
        <begin position="68"/>
        <end position="484"/>
    </location>
</feature>
<dbReference type="SUPFAM" id="SSF56801">
    <property type="entry name" value="Acetyl-CoA synthetase-like"/>
    <property type="match status" value="1"/>
</dbReference>
<organism evidence="2 3">
    <name type="scientific">Prochlorococcus marinus (strain MIT 9211)</name>
    <dbReference type="NCBI Taxonomy" id="93059"/>
    <lineage>
        <taxon>Bacteria</taxon>
        <taxon>Bacillati</taxon>
        <taxon>Cyanobacteriota</taxon>
        <taxon>Cyanophyceae</taxon>
        <taxon>Synechococcales</taxon>
        <taxon>Prochlorococcaceae</taxon>
        <taxon>Prochlorococcus</taxon>
    </lineage>
</organism>
<dbReference type="EC" id="6.2.1.3" evidence="2"/>
<dbReference type="GO" id="GO:0004467">
    <property type="term" value="F:long-chain fatty acid-CoA ligase activity"/>
    <property type="evidence" value="ECO:0007669"/>
    <property type="project" value="UniProtKB-EC"/>
</dbReference>
<dbReference type="InterPro" id="IPR000873">
    <property type="entry name" value="AMP-dep_synth/lig_dom"/>
</dbReference>
<dbReference type="InterPro" id="IPR020845">
    <property type="entry name" value="AMP-binding_CS"/>
</dbReference>
<evidence type="ECO:0000313" key="2">
    <source>
        <dbReference type="EMBL" id="ABX08331.1"/>
    </source>
</evidence>
<dbReference type="Gene3D" id="3.40.50.12780">
    <property type="entry name" value="N-terminal domain of ligase-like"/>
    <property type="match status" value="2"/>
</dbReference>
<dbReference type="STRING" id="93059.P9211_04001"/>
<dbReference type="KEGG" id="pmj:P9211_04001"/>
<gene>
    <name evidence="2" type="primary">fadD</name>
    <name evidence="2" type="ordered locus">P9211_04001</name>
</gene>
<dbReference type="PROSITE" id="PS00455">
    <property type="entry name" value="AMP_BINDING"/>
    <property type="match status" value="1"/>
</dbReference>
<evidence type="ECO:0000259" key="1">
    <source>
        <dbReference type="Pfam" id="PF00501"/>
    </source>
</evidence>
<sequence length="664" mass="73718">MAKNLFPKDQTNNLRTATAEWKPTENELKALKAHSYIHAIDRIDQIWPLLEQKHGELRALEAPHALYPETYSYAELADKISKAASAFNSLGINRGDVVSLFAENSPRWLIVDQGLMRVGAVDAVRGASAPVSELRYILQDSSSVGLIVQSIELWKKLTLNEDQKQQLKFVLVLEGQSTDSLLAWDDFFQEASTNFSIEVPKKASYGDKSDSPIATILYTSGTTGKPKGVPLTHANFLHQISSLACIANPSPGTPLLSVLPIWHSYERSAEYYFFSCGCTQNYTTIKHFKEDLQRVKPVVMATVPRLWESVKIGFDDAIKKMPSFRQNIIKAALNNSGAYKLALRKLRNLLINDVFFLERIFALGEVALRWPVHFMSSCLLWPKVLTQLCGGRLLFPINGGGAIAPHVDQFFESLGVELLVGYGLTETSPVLSCRRPWRNIRGSSGPPLPETAFRIVDPEDGRVMNYREKGLVLAKGPQVMKGYLGNLKATAKVFDEEGWFNTGDLGMLLPDGSLVLTGRAKDTIVLSSGENIEPGPLEEVLVASPLIKQIMLVGQDQKQLGALVVPNAEQVLSWGIDQDLELPKDLGGYPGNIDLRKLLRKEINLLLARRHGSRPEERITGVALVSEFSIENGLLTQTLKQKREKITERDQDAIASIYGLDVFK</sequence>
<dbReference type="PANTHER" id="PTHR43813">
    <property type="entry name" value="ACYL-ACTIVATING ENZYME 16, CHLOROPLASTIC-RELATED"/>
    <property type="match status" value="1"/>
</dbReference>
<dbReference type="RefSeq" id="WP_012194954.1">
    <property type="nucleotide sequence ID" value="NC_009976.1"/>
</dbReference>
<proteinExistence type="predicted"/>
<keyword evidence="2" id="KW-0436">Ligase</keyword>